<organism evidence="6 7">
    <name type="scientific">Microbacterium aquimaris</name>
    <dbReference type="NCBI Taxonomy" id="459816"/>
    <lineage>
        <taxon>Bacteria</taxon>
        <taxon>Bacillati</taxon>
        <taxon>Actinomycetota</taxon>
        <taxon>Actinomycetes</taxon>
        <taxon>Micrococcales</taxon>
        <taxon>Microbacteriaceae</taxon>
        <taxon>Microbacterium</taxon>
    </lineage>
</organism>
<comment type="similarity">
    <text evidence="1">Belongs to the bacterial solute-binding protein 5 family.</text>
</comment>
<dbReference type="Proteomes" id="UP001291912">
    <property type="component" value="Unassembled WGS sequence"/>
</dbReference>
<protein>
    <submittedName>
        <fullName evidence="6">ABC transporter substrate-binding protein</fullName>
    </submittedName>
</protein>
<comment type="caution">
    <text evidence="6">The sequence shown here is derived from an EMBL/GenBank/DDBJ whole genome shotgun (WGS) entry which is preliminary data.</text>
</comment>
<feature type="domain" description="Solute-binding protein family 5" evidence="5">
    <location>
        <begin position="87"/>
        <end position="403"/>
    </location>
</feature>
<dbReference type="RefSeq" id="WP_194423501.1">
    <property type="nucleotide sequence ID" value="NZ_BAAAPT010000001.1"/>
</dbReference>
<evidence type="ECO:0000259" key="5">
    <source>
        <dbReference type="Pfam" id="PF00496"/>
    </source>
</evidence>
<gene>
    <name evidence="6" type="ORF">R2Q92_03180</name>
</gene>
<accession>A0ABU5N404</accession>
<evidence type="ECO:0000313" key="6">
    <source>
        <dbReference type="EMBL" id="MDZ8160823.1"/>
    </source>
</evidence>
<evidence type="ECO:0000256" key="2">
    <source>
        <dbReference type="ARBA" id="ARBA00022448"/>
    </source>
</evidence>
<proteinExistence type="inferred from homology"/>
<dbReference type="Gene3D" id="3.10.105.10">
    <property type="entry name" value="Dipeptide-binding Protein, Domain 3"/>
    <property type="match status" value="1"/>
</dbReference>
<feature type="signal peptide" evidence="4">
    <location>
        <begin position="1"/>
        <end position="29"/>
    </location>
</feature>
<keyword evidence="2" id="KW-0813">Transport</keyword>
<dbReference type="EMBL" id="JAWJYN010000001">
    <property type="protein sequence ID" value="MDZ8160823.1"/>
    <property type="molecule type" value="Genomic_DNA"/>
</dbReference>
<keyword evidence="7" id="KW-1185">Reference proteome</keyword>
<evidence type="ECO:0000313" key="7">
    <source>
        <dbReference type="Proteomes" id="UP001291912"/>
    </source>
</evidence>
<dbReference type="Gene3D" id="3.40.190.10">
    <property type="entry name" value="Periplasmic binding protein-like II"/>
    <property type="match status" value="1"/>
</dbReference>
<dbReference type="SUPFAM" id="SSF53850">
    <property type="entry name" value="Periplasmic binding protein-like II"/>
    <property type="match status" value="1"/>
</dbReference>
<dbReference type="InterPro" id="IPR030678">
    <property type="entry name" value="Peptide/Ni-bd"/>
</dbReference>
<name>A0ABU5N404_9MICO</name>
<sequence>MTNSTRRPKAGTILAAAATVGALVLSGCAAGQSDSGEASEPKEGGILTVAQGTDIQPASFFSQAQGNLAVQRMIFNTLIELDLETKEPKPSLAEAWELSEDGRTITFQLREDVTFHDGTPLTSADVIASIEAVKLPEVPSQMKSVANIITEVEAIGDTEVSISLEHSVTNLFDVFTLVPIVDDESIEGLLEGTAFNGTGPFSVDDYKPGQGLSLSKFEDYWAGAPYLDGVEVTVIPDPQSTVTALRSGEVDMAVDLAPSNAVSVSSDSNFVVVNAPAQDAAYYIGSDVNSPVLQDKRARQGLAYAIDRERLIDQVLLGNGEPASLPWSPVSPAYDAELDAYYSYDLDKARELFEAAGVVGEELTISYPSGNSILSAFAQIIVFDLEEAGLKAVADPLPQADFQTKFLGSSFGGAWLSPHGFGQMAPASLIKGAFPYRADSNVSGFVNDEYIELADALWVETDEAAVSANIEKVNEFLIDQQFVTDLIASYHTYTTTAELKDMDFTILDYPILDTAYLD</sequence>
<evidence type="ECO:0000256" key="1">
    <source>
        <dbReference type="ARBA" id="ARBA00005695"/>
    </source>
</evidence>
<dbReference type="PANTHER" id="PTHR30290:SF9">
    <property type="entry name" value="OLIGOPEPTIDE-BINDING PROTEIN APPA"/>
    <property type="match status" value="1"/>
</dbReference>
<reference evidence="6 7" key="1">
    <citation type="submission" date="2023-10" db="EMBL/GenBank/DDBJ databases">
        <title>Microbacterium xanthum sp. nov., isolated from seaweed.</title>
        <authorList>
            <person name="Lee S.D."/>
        </authorList>
    </citation>
    <scope>NUCLEOTIDE SEQUENCE [LARGE SCALE GENOMIC DNA]</scope>
    <source>
        <strain evidence="6 7">KCTC 19124</strain>
    </source>
</reference>
<dbReference type="Pfam" id="PF00496">
    <property type="entry name" value="SBP_bac_5"/>
    <property type="match status" value="1"/>
</dbReference>
<feature type="chain" id="PRO_5045883476" evidence="4">
    <location>
        <begin position="30"/>
        <end position="518"/>
    </location>
</feature>
<dbReference type="PIRSF" id="PIRSF002741">
    <property type="entry name" value="MppA"/>
    <property type="match status" value="1"/>
</dbReference>
<dbReference type="CDD" id="cd00995">
    <property type="entry name" value="PBP2_NikA_DppA_OppA_like"/>
    <property type="match status" value="1"/>
</dbReference>
<evidence type="ECO:0000256" key="3">
    <source>
        <dbReference type="ARBA" id="ARBA00022729"/>
    </source>
</evidence>
<dbReference type="InterPro" id="IPR039424">
    <property type="entry name" value="SBP_5"/>
</dbReference>
<dbReference type="PANTHER" id="PTHR30290">
    <property type="entry name" value="PERIPLASMIC BINDING COMPONENT OF ABC TRANSPORTER"/>
    <property type="match status" value="1"/>
</dbReference>
<evidence type="ECO:0000256" key="4">
    <source>
        <dbReference type="SAM" id="SignalP"/>
    </source>
</evidence>
<keyword evidence="3 4" id="KW-0732">Signal</keyword>
<dbReference type="InterPro" id="IPR000914">
    <property type="entry name" value="SBP_5_dom"/>
</dbReference>
<dbReference type="PROSITE" id="PS51257">
    <property type="entry name" value="PROKAR_LIPOPROTEIN"/>
    <property type="match status" value="1"/>
</dbReference>